<evidence type="ECO:0000256" key="1">
    <source>
        <dbReference type="SAM" id="MobiDB-lite"/>
    </source>
</evidence>
<feature type="region of interest" description="Disordered" evidence="1">
    <location>
        <begin position="20"/>
        <end position="42"/>
    </location>
</feature>
<protein>
    <submittedName>
        <fullName evidence="4">DDE_3 domain-containing protein</fullName>
    </submittedName>
</protein>
<reference evidence="2 3" key="1">
    <citation type="submission" date="2018-11" db="EMBL/GenBank/DDBJ databases">
        <authorList>
            <consortium name="Pathogen Informatics"/>
        </authorList>
    </citation>
    <scope>NUCLEOTIDE SEQUENCE [LARGE SCALE GENOMIC DNA]</scope>
</reference>
<evidence type="ECO:0000313" key="2">
    <source>
        <dbReference type="EMBL" id="VDO88483.1"/>
    </source>
</evidence>
<proteinExistence type="predicted"/>
<dbReference type="Proteomes" id="UP000050761">
    <property type="component" value="Unassembled WGS sequence"/>
</dbReference>
<organism evidence="3 4">
    <name type="scientific">Heligmosomoides polygyrus</name>
    <name type="common">Parasitic roundworm</name>
    <dbReference type="NCBI Taxonomy" id="6339"/>
    <lineage>
        <taxon>Eukaryota</taxon>
        <taxon>Metazoa</taxon>
        <taxon>Ecdysozoa</taxon>
        <taxon>Nematoda</taxon>
        <taxon>Chromadorea</taxon>
        <taxon>Rhabditida</taxon>
        <taxon>Rhabditina</taxon>
        <taxon>Rhabditomorpha</taxon>
        <taxon>Strongyloidea</taxon>
        <taxon>Heligmosomidae</taxon>
        <taxon>Heligmosomoides</taxon>
    </lineage>
</organism>
<dbReference type="WBParaSite" id="HPBE_0001140501-mRNA-1">
    <property type="protein sequence ID" value="HPBE_0001140501-mRNA-1"/>
    <property type="gene ID" value="HPBE_0001140501"/>
</dbReference>
<reference evidence="4" key="2">
    <citation type="submission" date="2019-09" db="UniProtKB">
        <authorList>
            <consortium name="WormBaseParasite"/>
        </authorList>
    </citation>
    <scope>IDENTIFICATION</scope>
</reference>
<name>A0A183FTK1_HELPZ</name>
<keyword evidence="3" id="KW-1185">Reference proteome</keyword>
<feature type="compositionally biased region" description="Basic and acidic residues" evidence="1">
    <location>
        <begin position="32"/>
        <end position="42"/>
    </location>
</feature>
<accession>A0A3P8ABZ8</accession>
<dbReference type="InterPro" id="IPR036397">
    <property type="entry name" value="RNaseH_sf"/>
</dbReference>
<gene>
    <name evidence="2" type="ORF">HPBE_LOCUS11406</name>
</gene>
<dbReference type="Gene3D" id="3.30.420.10">
    <property type="entry name" value="Ribonuclease H-like superfamily/Ribonuclease H"/>
    <property type="match status" value="1"/>
</dbReference>
<accession>A0A183FTK1</accession>
<evidence type="ECO:0000313" key="3">
    <source>
        <dbReference type="Proteomes" id="UP000050761"/>
    </source>
</evidence>
<dbReference type="AlphaFoldDB" id="A0A183FTK1"/>
<dbReference type="OrthoDB" id="10017160at2759"/>
<evidence type="ECO:0000313" key="4">
    <source>
        <dbReference type="WBParaSite" id="HPBE_0001140501-mRNA-1"/>
    </source>
</evidence>
<dbReference type="GO" id="GO:0003676">
    <property type="term" value="F:nucleic acid binding"/>
    <property type="evidence" value="ECO:0007669"/>
    <property type="project" value="InterPro"/>
</dbReference>
<sequence length="102" mass="11924">MPEMKRKLLEKYPRFGGIHVSMDNPRPHRAKRTQETTTKESIEIVHPACSPDINPCDYAAFRSLAHFLMNFALNVKKFSAHSRMDRQQASFFLRKCDRPKMS</sequence>
<dbReference type="EMBL" id="UZAH01027089">
    <property type="protein sequence ID" value="VDO88483.1"/>
    <property type="molecule type" value="Genomic_DNA"/>
</dbReference>